<dbReference type="EMBL" id="UINC01001415">
    <property type="protein sequence ID" value="SUZ80114.1"/>
    <property type="molecule type" value="Genomic_DNA"/>
</dbReference>
<reference evidence="1" key="1">
    <citation type="submission" date="2018-05" db="EMBL/GenBank/DDBJ databases">
        <authorList>
            <person name="Lanie J.A."/>
            <person name="Ng W.-L."/>
            <person name="Kazmierczak K.M."/>
            <person name="Andrzejewski T.M."/>
            <person name="Davidsen T.M."/>
            <person name="Wayne K.J."/>
            <person name="Tettelin H."/>
            <person name="Glass J.I."/>
            <person name="Rusch D."/>
            <person name="Podicherti R."/>
            <person name="Tsui H.-C.T."/>
            <person name="Winkler M.E."/>
        </authorList>
    </citation>
    <scope>NUCLEOTIDE SEQUENCE</scope>
</reference>
<proteinExistence type="predicted"/>
<gene>
    <name evidence="1" type="ORF">METZ01_LOCUS32968</name>
</gene>
<dbReference type="AlphaFoldDB" id="A0A381QME7"/>
<evidence type="ECO:0008006" key="2">
    <source>
        <dbReference type="Google" id="ProtNLM"/>
    </source>
</evidence>
<sequence>MLRKSIIIILAILLYISIPASAYYPVKWDDLMYQMQKRMSWQVARMETVVQIFDPFIKNTDGEPPKRPIELPARSFKQLIHWQDGKALVVETQDEQGELLHFYYENNADQLSISLNDNRSFSTVDILPRELRFRSRYEENRSRALQEFGIVSKEVAYHIRDDNHVFLRIGNLESGHYALLNPKTYELYSMHNRIWQEDGSSLDLTIVFKKYETYRWQTYAKVTEYYLDKRLFKRMTVSKIRTLSRLPLKKLKKQALNLHRKHTVTLQNDYAL</sequence>
<organism evidence="1">
    <name type="scientific">marine metagenome</name>
    <dbReference type="NCBI Taxonomy" id="408172"/>
    <lineage>
        <taxon>unclassified sequences</taxon>
        <taxon>metagenomes</taxon>
        <taxon>ecological metagenomes</taxon>
    </lineage>
</organism>
<evidence type="ECO:0000313" key="1">
    <source>
        <dbReference type="EMBL" id="SUZ80114.1"/>
    </source>
</evidence>
<accession>A0A381QME7</accession>
<protein>
    <recommendedName>
        <fullName evidence="2">MucB/RseB N-terminal domain-containing protein</fullName>
    </recommendedName>
</protein>
<name>A0A381QME7_9ZZZZ</name>